<dbReference type="WBParaSite" id="JU765_v2.g5729.t1">
    <property type="protein sequence ID" value="JU765_v2.g5729.t1"/>
    <property type="gene ID" value="JU765_v2.g5729"/>
</dbReference>
<sequence>MNLIVIFCLCFLAGIVAGNAPKVVLPEYTVIGVDYTTPDGNYANAFFGMPYAEPPVGELRHEKPVALKESSTKIVEAFEYAPACLIPLDVPNQSEDCLYLNVFTPKQPAPEEGYPVLVFIHGGGFSYGSAKIYGGDGFIDNFVQQGIVVATLQYRLHWFGFLTIGDDDLPGNIGLWDQNAALKFIHKNIKYFGGNPEEITLMGHSAGSASTHAHSISPHSRNLIKRFIPMSGSLYASWAIGDPHNQPFQKLLNEKLGCPQKNGAELKKCAKKINASLVTEISSQLPQVAFDIARLHWRPVLDKDFFGGKTLDELTEESPHKPVLYGLTSSEAMIMTLSHPNFLTSAFALDYGITKDQQSSFTLENYHEKMDNLAFKPERTGCQSKLIQELIEKFYLSNLTAIRTDPKYYYKSWNNVLSDLGFNVPIHYEIDKKLQAGWKDQYVFLFDWVDPNEIDPYLGVNQCPHAYDIQFLTDMRAYSLDKPWTPLQLQIQKNLVEFFTNFIKTGNPGENWPKVTNADKLEYMKISEKMEPGNTFFNKSFLIWKTIIDILGYKLNVANGESLHNYE</sequence>
<reference evidence="2" key="1">
    <citation type="submission" date="2022-11" db="UniProtKB">
        <authorList>
            <consortium name="WormBaseParasite"/>
        </authorList>
    </citation>
    <scope>IDENTIFICATION</scope>
</reference>
<protein>
    <submittedName>
        <fullName evidence="2">Carboxylic ester hydrolase</fullName>
    </submittedName>
</protein>
<organism evidence="1 2">
    <name type="scientific">Panagrolaimus sp. JU765</name>
    <dbReference type="NCBI Taxonomy" id="591449"/>
    <lineage>
        <taxon>Eukaryota</taxon>
        <taxon>Metazoa</taxon>
        <taxon>Ecdysozoa</taxon>
        <taxon>Nematoda</taxon>
        <taxon>Chromadorea</taxon>
        <taxon>Rhabditida</taxon>
        <taxon>Tylenchina</taxon>
        <taxon>Panagrolaimomorpha</taxon>
        <taxon>Panagrolaimoidea</taxon>
        <taxon>Panagrolaimidae</taxon>
        <taxon>Panagrolaimus</taxon>
    </lineage>
</organism>
<accession>A0AC34RDF0</accession>
<evidence type="ECO:0000313" key="2">
    <source>
        <dbReference type="WBParaSite" id="JU765_v2.g5729.t1"/>
    </source>
</evidence>
<proteinExistence type="predicted"/>
<dbReference type="Proteomes" id="UP000887576">
    <property type="component" value="Unplaced"/>
</dbReference>
<name>A0AC34RDF0_9BILA</name>
<evidence type="ECO:0000313" key="1">
    <source>
        <dbReference type="Proteomes" id="UP000887576"/>
    </source>
</evidence>